<dbReference type="Proteomes" id="UP000371423">
    <property type="component" value="Unassembled WGS sequence"/>
</dbReference>
<keyword evidence="4" id="KW-1185">Reference proteome</keyword>
<dbReference type="GO" id="GO:0030246">
    <property type="term" value="F:carbohydrate binding"/>
    <property type="evidence" value="ECO:0007669"/>
    <property type="project" value="InterPro"/>
</dbReference>
<name>A0A5P0ZZ88_9LACO</name>
<feature type="domain" description="Sugar-binding" evidence="1">
    <location>
        <begin position="1"/>
        <end position="51"/>
    </location>
</feature>
<dbReference type="EMBL" id="VDFP01000029">
    <property type="protein sequence ID" value="MQS76866.1"/>
    <property type="molecule type" value="Genomic_DNA"/>
</dbReference>
<organism evidence="3 4">
    <name type="scientific">Companilactobacillus halodurans</name>
    <dbReference type="NCBI Taxonomy" id="2584183"/>
    <lineage>
        <taxon>Bacteria</taxon>
        <taxon>Bacillati</taxon>
        <taxon>Bacillota</taxon>
        <taxon>Bacilli</taxon>
        <taxon>Lactobacillales</taxon>
        <taxon>Lactobacillaceae</taxon>
        <taxon>Companilactobacillus</taxon>
    </lineage>
</organism>
<reference evidence="4 5" key="1">
    <citation type="journal article" date="2019" name="Syst. Appl. Microbiol.">
        <title>Polyphasic characterization of two novel Lactobacillus spp. isolated from blown salami packages: Description of Lactobacillus halodurans sp. nov. and Lactobacillus salsicarnum sp. nov.</title>
        <authorList>
            <person name="Schuster J.A."/>
            <person name="Klingl A."/>
            <person name="Vogel R.F."/>
            <person name="Ehrmann M.A."/>
        </authorList>
    </citation>
    <scope>NUCLEOTIDE SEQUENCE [LARGE SCALE GENOMIC DNA]</scope>
    <source>
        <strain evidence="3 4">TMW 1.1920</strain>
        <strain evidence="2 5">TMW 1.2172</strain>
    </source>
</reference>
<dbReference type="SUPFAM" id="SSF100950">
    <property type="entry name" value="NagB/RpiA/CoA transferase-like"/>
    <property type="match status" value="1"/>
</dbReference>
<evidence type="ECO:0000259" key="1">
    <source>
        <dbReference type="Pfam" id="PF04198"/>
    </source>
</evidence>
<evidence type="ECO:0000313" key="5">
    <source>
        <dbReference type="Proteomes" id="UP000414364"/>
    </source>
</evidence>
<sequence length="52" mass="5894">MGISLNDLRKKEYSILVPDSEKKIESIKAALKLRCANVFIMDENTAKVLLNE</sequence>
<dbReference type="RefSeq" id="WP_153386543.1">
    <property type="nucleotide sequence ID" value="NZ_VDFO01000036.1"/>
</dbReference>
<dbReference type="Gene3D" id="3.40.50.1360">
    <property type="match status" value="1"/>
</dbReference>
<protein>
    <recommendedName>
        <fullName evidence="1">Sugar-binding domain-containing protein</fullName>
    </recommendedName>
</protein>
<evidence type="ECO:0000313" key="2">
    <source>
        <dbReference type="EMBL" id="MQS76866.1"/>
    </source>
</evidence>
<evidence type="ECO:0000313" key="3">
    <source>
        <dbReference type="EMBL" id="MQS98098.1"/>
    </source>
</evidence>
<comment type="caution">
    <text evidence="3">The sequence shown here is derived from an EMBL/GenBank/DDBJ whole genome shotgun (WGS) entry which is preliminary data.</text>
</comment>
<dbReference type="OrthoDB" id="58802at2"/>
<dbReference type="InterPro" id="IPR037171">
    <property type="entry name" value="NagB/RpiA_transferase-like"/>
</dbReference>
<dbReference type="InterPro" id="IPR007324">
    <property type="entry name" value="Sugar-bd_dom_put"/>
</dbReference>
<dbReference type="EMBL" id="VDFO01000036">
    <property type="protein sequence ID" value="MQS98098.1"/>
    <property type="molecule type" value="Genomic_DNA"/>
</dbReference>
<dbReference type="Pfam" id="PF04198">
    <property type="entry name" value="Sugar-bind"/>
    <property type="match status" value="1"/>
</dbReference>
<proteinExistence type="predicted"/>
<evidence type="ECO:0000313" key="4">
    <source>
        <dbReference type="Proteomes" id="UP000371423"/>
    </source>
</evidence>
<accession>A0A5P0ZZ88</accession>
<gene>
    <name evidence="3" type="ORF">FHL05_09415</name>
    <name evidence="2" type="ORF">FHL06_10980</name>
</gene>
<dbReference type="AlphaFoldDB" id="A0A5P0ZZ88"/>
<dbReference type="Proteomes" id="UP000414364">
    <property type="component" value="Unassembled WGS sequence"/>
</dbReference>